<proteinExistence type="predicted"/>
<sequence length="127" mass="14027">MLLDNVPSDSDSLHQRNGHYNPLVLASGRCVHRAPGALHIVDGPWLSSLSRLRKVGKHEGPSSIRLTAYRPIVVFASMSGCIIRIRAVANRAQMDLWMPELVTGNLIQCVMNLISTHGTVYRTKARS</sequence>
<reference evidence="1 2" key="1">
    <citation type="submission" date="2013-04" db="EMBL/GenBank/DDBJ databases">
        <title>Gluconobacter oxydans NBRC 3293 whole genome sequence.</title>
        <authorList>
            <person name="Matsutani M."/>
            <person name="Yakushi T."/>
            <person name="Matsushita K."/>
        </authorList>
    </citation>
    <scope>NUCLEOTIDE SEQUENCE [LARGE SCALE GENOMIC DNA]</scope>
    <source>
        <strain evidence="1 2">NBRC 3293</strain>
    </source>
</reference>
<dbReference type="EMBL" id="BARJ01000002">
    <property type="protein sequence ID" value="GEM16008.1"/>
    <property type="molecule type" value="Genomic_DNA"/>
</dbReference>
<dbReference type="AlphaFoldDB" id="A0A829WGS1"/>
<gene>
    <name evidence="1" type="ORF">NBRC3293_0506</name>
</gene>
<name>A0A829WGS1_GLUOY</name>
<protein>
    <submittedName>
        <fullName evidence="1">Uncharacterized protein</fullName>
    </submittedName>
</protein>
<evidence type="ECO:0000313" key="2">
    <source>
        <dbReference type="Proteomes" id="UP000484858"/>
    </source>
</evidence>
<accession>A0A829WGS1</accession>
<comment type="caution">
    <text evidence="1">The sequence shown here is derived from an EMBL/GenBank/DDBJ whole genome shotgun (WGS) entry which is preliminary data.</text>
</comment>
<evidence type="ECO:0000313" key="1">
    <source>
        <dbReference type="EMBL" id="GEM16008.1"/>
    </source>
</evidence>
<organism evidence="1 2">
    <name type="scientific">Gluconobacter oxydans NBRC 3293</name>
    <dbReference type="NCBI Taxonomy" id="1315969"/>
    <lineage>
        <taxon>Bacteria</taxon>
        <taxon>Pseudomonadati</taxon>
        <taxon>Pseudomonadota</taxon>
        <taxon>Alphaproteobacteria</taxon>
        <taxon>Acetobacterales</taxon>
        <taxon>Acetobacteraceae</taxon>
        <taxon>Gluconobacter</taxon>
    </lineage>
</organism>
<dbReference type="Proteomes" id="UP000484858">
    <property type="component" value="Unassembled WGS sequence"/>
</dbReference>